<name>A0AAV7TTH0_PLEWA</name>
<evidence type="ECO:0000256" key="1">
    <source>
        <dbReference type="SAM" id="MobiDB-lite"/>
    </source>
</evidence>
<proteinExistence type="predicted"/>
<feature type="compositionally biased region" description="Gly residues" evidence="1">
    <location>
        <begin position="1"/>
        <end position="11"/>
    </location>
</feature>
<dbReference type="EMBL" id="JANPWB010000006">
    <property type="protein sequence ID" value="KAJ1179743.1"/>
    <property type="molecule type" value="Genomic_DNA"/>
</dbReference>
<feature type="region of interest" description="Disordered" evidence="1">
    <location>
        <begin position="185"/>
        <end position="243"/>
    </location>
</feature>
<gene>
    <name evidence="2" type="ORF">NDU88_004977</name>
</gene>
<evidence type="ECO:0000313" key="3">
    <source>
        <dbReference type="Proteomes" id="UP001066276"/>
    </source>
</evidence>
<organism evidence="2 3">
    <name type="scientific">Pleurodeles waltl</name>
    <name type="common">Iberian ribbed newt</name>
    <dbReference type="NCBI Taxonomy" id="8319"/>
    <lineage>
        <taxon>Eukaryota</taxon>
        <taxon>Metazoa</taxon>
        <taxon>Chordata</taxon>
        <taxon>Craniata</taxon>
        <taxon>Vertebrata</taxon>
        <taxon>Euteleostomi</taxon>
        <taxon>Amphibia</taxon>
        <taxon>Batrachia</taxon>
        <taxon>Caudata</taxon>
        <taxon>Salamandroidea</taxon>
        <taxon>Salamandridae</taxon>
        <taxon>Pleurodelinae</taxon>
        <taxon>Pleurodeles</taxon>
    </lineage>
</organism>
<reference evidence="2" key="1">
    <citation type="journal article" date="2022" name="bioRxiv">
        <title>Sequencing and chromosome-scale assembly of the giantPleurodeles waltlgenome.</title>
        <authorList>
            <person name="Brown T."/>
            <person name="Elewa A."/>
            <person name="Iarovenko S."/>
            <person name="Subramanian E."/>
            <person name="Araus A.J."/>
            <person name="Petzold A."/>
            <person name="Susuki M."/>
            <person name="Suzuki K.-i.T."/>
            <person name="Hayashi T."/>
            <person name="Toyoda A."/>
            <person name="Oliveira C."/>
            <person name="Osipova E."/>
            <person name="Leigh N.D."/>
            <person name="Simon A."/>
            <person name="Yun M.H."/>
        </authorList>
    </citation>
    <scope>NUCLEOTIDE SEQUENCE</scope>
    <source>
        <strain evidence="2">20211129_DDA</strain>
        <tissue evidence="2">Liver</tissue>
    </source>
</reference>
<keyword evidence="3" id="KW-1185">Reference proteome</keyword>
<feature type="region of interest" description="Disordered" evidence="1">
    <location>
        <begin position="98"/>
        <end position="128"/>
    </location>
</feature>
<dbReference type="AlphaFoldDB" id="A0AAV7TTH0"/>
<sequence length="255" mass="27143">MVAVGTEGGGEALPQLNVRGQRPEEDSGIGASDAPAGEIYGAPSLFSWRGSGLRSGEIVFPPPQFLITSATRRSLGSAVPHSWVRIGTRGRRLDRRWGARGHSAPQAPHRNTWRTAETPGAPPPNALGSEVVLSQQDKAKSDWGGSPPPPVLLDAVGDPAPWRPRGPGVPWRCAGRGPVTRTWKGAGGRPLLQRRPSRGRSLTRWPGEEDTPCGLDRTGDPLGPGGGDLEHNGFYGLGEQPGALPQSRRLVPWRC</sequence>
<evidence type="ECO:0000313" key="2">
    <source>
        <dbReference type="EMBL" id="KAJ1179743.1"/>
    </source>
</evidence>
<accession>A0AAV7TTH0</accession>
<comment type="caution">
    <text evidence="2">The sequence shown here is derived from an EMBL/GenBank/DDBJ whole genome shotgun (WGS) entry which is preliminary data.</text>
</comment>
<protein>
    <submittedName>
        <fullName evidence="2">Uncharacterized protein</fullName>
    </submittedName>
</protein>
<dbReference type="Proteomes" id="UP001066276">
    <property type="component" value="Chromosome 3_2"/>
</dbReference>
<feature type="region of interest" description="Disordered" evidence="1">
    <location>
        <begin position="1"/>
        <end position="36"/>
    </location>
</feature>